<accession>A0A4R5AC38</accession>
<evidence type="ECO:0000313" key="2">
    <source>
        <dbReference type="Proteomes" id="UP000295217"/>
    </source>
</evidence>
<dbReference type="EMBL" id="SMLB01000018">
    <property type="protein sequence ID" value="TDD68796.1"/>
    <property type="molecule type" value="Genomic_DNA"/>
</dbReference>
<comment type="caution">
    <text evidence="1">The sequence shown here is derived from an EMBL/GenBank/DDBJ whole genome shotgun (WGS) entry which is preliminary data.</text>
</comment>
<gene>
    <name evidence="1" type="ORF">E1262_14800</name>
</gene>
<dbReference type="AlphaFoldDB" id="A0A4R5AC38"/>
<evidence type="ECO:0000313" key="1">
    <source>
        <dbReference type="EMBL" id="TDD68796.1"/>
    </source>
</evidence>
<dbReference type="SUPFAM" id="SSF46785">
    <property type="entry name" value="Winged helix' DNA-binding domain"/>
    <property type="match status" value="1"/>
</dbReference>
<sequence length="197" mass="21760">MRVLFQKRFWAGIADGTVTLAFRRWARQQVLPGRPYRTPAGRIEVTAVTVVDPADITDDDARAAGHPDAAGLLADLPGDPANPTYRIEFRPATNPDPRAELAAGAALDSDEIAAITKRLDRLDRASSYGAWTRETLRLIELHPERRAGDLAEMVGRERAPFKLDVRKLKNLGLTQSFPIGYRISPRGRAYLDATADD</sequence>
<name>A0A4R5AC38_9ACTN</name>
<reference evidence="1 2" key="1">
    <citation type="submission" date="2019-02" db="EMBL/GenBank/DDBJ databases">
        <title>Draft genome sequences of novel Actinobacteria.</title>
        <authorList>
            <person name="Sahin N."/>
            <person name="Ay H."/>
            <person name="Saygin H."/>
        </authorList>
    </citation>
    <scope>NUCLEOTIDE SEQUENCE [LARGE SCALE GENOMIC DNA]</scope>
    <source>
        <strain evidence="1 2">8K307</strain>
    </source>
</reference>
<organism evidence="1 2">
    <name type="scientific">Jiangella aurantiaca</name>
    <dbReference type="NCBI Taxonomy" id="2530373"/>
    <lineage>
        <taxon>Bacteria</taxon>
        <taxon>Bacillati</taxon>
        <taxon>Actinomycetota</taxon>
        <taxon>Actinomycetes</taxon>
        <taxon>Jiangellales</taxon>
        <taxon>Jiangellaceae</taxon>
        <taxon>Jiangella</taxon>
    </lineage>
</organism>
<evidence type="ECO:0008006" key="3">
    <source>
        <dbReference type="Google" id="ProtNLM"/>
    </source>
</evidence>
<dbReference type="InterPro" id="IPR036390">
    <property type="entry name" value="WH_DNA-bd_sf"/>
</dbReference>
<keyword evidence="2" id="KW-1185">Reference proteome</keyword>
<dbReference type="OrthoDB" id="121143at2"/>
<dbReference type="Proteomes" id="UP000295217">
    <property type="component" value="Unassembled WGS sequence"/>
</dbReference>
<protein>
    <recommendedName>
        <fullName evidence="3">ASCH domain-containing protein</fullName>
    </recommendedName>
</protein>
<proteinExistence type="predicted"/>